<protein>
    <submittedName>
        <fullName evidence="2">Uncharacterized protein</fullName>
    </submittedName>
</protein>
<organism evidence="2 3">
    <name type="scientific">Gossypium barbadense</name>
    <name type="common">Sea Island cotton</name>
    <name type="synonym">Hibiscus barbadensis</name>
    <dbReference type="NCBI Taxonomy" id="3634"/>
    <lineage>
        <taxon>Eukaryota</taxon>
        <taxon>Viridiplantae</taxon>
        <taxon>Streptophyta</taxon>
        <taxon>Embryophyta</taxon>
        <taxon>Tracheophyta</taxon>
        <taxon>Spermatophyta</taxon>
        <taxon>Magnoliopsida</taxon>
        <taxon>eudicotyledons</taxon>
        <taxon>Gunneridae</taxon>
        <taxon>Pentapetalae</taxon>
        <taxon>rosids</taxon>
        <taxon>malvids</taxon>
        <taxon>Malvales</taxon>
        <taxon>Malvaceae</taxon>
        <taxon>Malvoideae</taxon>
        <taxon>Gossypium</taxon>
    </lineage>
</organism>
<name>A0A2P5WX47_GOSBA</name>
<feature type="region of interest" description="Disordered" evidence="1">
    <location>
        <begin position="1"/>
        <end position="37"/>
    </location>
</feature>
<gene>
    <name evidence="2" type="ORF">GOBAR_AA25018</name>
</gene>
<reference evidence="2 3" key="1">
    <citation type="submission" date="2015-01" db="EMBL/GenBank/DDBJ databases">
        <title>Genome of allotetraploid Gossypium barbadense reveals genomic plasticity and fiber elongation in cotton evolution.</title>
        <authorList>
            <person name="Chen X."/>
            <person name="Liu X."/>
            <person name="Zhao B."/>
            <person name="Zheng H."/>
            <person name="Hu Y."/>
            <person name="Lu G."/>
            <person name="Yang C."/>
            <person name="Chen J."/>
            <person name="Shan C."/>
            <person name="Zhang L."/>
            <person name="Zhou Y."/>
            <person name="Wang L."/>
            <person name="Guo W."/>
            <person name="Bai Y."/>
            <person name="Ruan J."/>
            <person name="Shangguan X."/>
            <person name="Mao Y."/>
            <person name="Jiang J."/>
            <person name="Zhu Y."/>
            <person name="Lei J."/>
            <person name="Kang H."/>
            <person name="Chen S."/>
            <person name="He X."/>
            <person name="Wang R."/>
            <person name="Wang Y."/>
            <person name="Chen J."/>
            <person name="Wang L."/>
            <person name="Yu S."/>
            <person name="Wang B."/>
            <person name="Wei J."/>
            <person name="Song S."/>
            <person name="Lu X."/>
            <person name="Gao Z."/>
            <person name="Gu W."/>
            <person name="Deng X."/>
            <person name="Ma D."/>
            <person name="Wang S."/>
            <person name="Liang W."/>
            <person name="Fang L."/>
            <person name="Cai C."/>
            <person name="Zhu X."/>
            <person name="Zhou B."/>
            <person name="Zhang Y."/>
            <person name="Chen Z."/>
            <person name="Xu S."/>
            <person name="Zhu R."/>
            <person name="Wang S."/>
            <person name="Zhang T."/>
            <person name="Zhao G."/>
        </authorList>
    </citation>
    <scope>NUCLEOTIDE SEQUENCE [LARGE SCALE GENOMIC DNA]</scope>
    <source>
        <strain evidence="3">cv. Xinhai21</strain>
        <tissue evidence="2">Leaf</tissue>
    </source>
</reference>
<accession>A0A2P5WX47</accession>
<evidence type="ECO:0000313" key="2">
    <source>
        <dbReference type="EMBL" id="PPR95657.1"/>
    </source>
</evidence>
<feature type="compositionally biased region" description="Basic and acidic residues" evidence="1">
    <location>
        <begin position="15"/>
        <end position="30"/>
    </location>
</feature>
<dbReference type="AlphaFoldDB" id="A0A2P5WX47"/>
<evidence type="ECO:0000256" key="1">
    <source>
        <dbReference type="SAM" id="MobiDB-lite"/>
    </source>
</evidence>
<sequence>MARSSEWGKKGKKEKRAEGEKGAQKGRERVGGCGWGEGKKKWGGGLGCCRWVKRVGRARGRGWCGLGAKEKRRRVKGKRLCDEARVGIGGWRRGERRLVGGSLEKKRK</sequence>
<dbReference type="Proteomes" id="UP000239757">
    <property type="component" value="Unassembled WGS sequence"/>
</dbReference>
<evidence type="ECO:0000313" key="3">
    <source>
        <dbReference type="Proteomes" id="UP000239757"/>
    </source>
</evidence>
<proteinExistence type="predicted"/>
<dbReference type="EMBL" id="KZ666212">
    <property type="protein sequence ID" value="PPR95657.1"/>
    <property type="molecule type" value="Genomic_DNA"/>
</dbReference>